<feature type="transmembrane region" description="Helical" evidence="4">
    <location>
        <begin position="172"/>
        <end position="191"/>
    </location>
</feature>
<sequence>MEKKPFLKISWNPFVGEAAFWFLFILNFLSFSSHAALNTLPVYFSSLGISHAFVGFFMNIHGAVVVFFVMFFLGFTEGMGKKRMMFLSYGIQLVSYVLMFLFAWNIPLLVILRIFSSFSYAVGFTVNAAFAFDTLPVEKRVGGIALFGISGILSHPFAAFVGKHILEVSPKGIFLFGAALVVLALGILFFVEEKPWKKEEFHAQDVGDVLQKRNLWLYLLLAGVLGGAFGTLSTFVPQQTLQRLGTSFLATYFTSYAVVAILIRVLFSSFLDRVEKNWLLLGGFFLAAMAMIEMAMVRNKWEVFFVGFLYGIAHTILYPVLSAQVVKESAEEEKFVTNSVLIGSYTLGGFVISSVLGMFGDRLRTSAIFWGMGMLCFLSAMVILLSTVVWRWNVRGKEA</sequence>
<proteinExistence type="predicted"/>
<feature type="transmembrane region" description="Helical" evidence="4">
    <location>
        <begin position="49"/>
        <end position="74"/>
    </location>
</feature>
<evidence type="ECO:0000313" key="6">
    <source>
        <dbReference type="EMBL" id="URA10939.1"/>
    </source>
</evidence>
<feature type="transmembrane region" description="Helical" evidence="4">
    <location>
        <begin position="303"/>
        <end position="323"/>
    </location>
</feature>
<keyword evidence="7" id="KW-1185">Reference proteome</keyword>
<dbReference type="InterPro" id="IPR020846">
    <property type="entry name" value="MFS_dom"/>
</dbReference>
<keyword evidence="2 4" id="KW-1133">Transmembrane helix</keyword>
<dbReference type="KEGG" id="taqu:KDW03_03810"/>
<feature type="transmembrane region" description="Helical" evidence="4">
    <location>
        <begin position="215"/>
        <end position="236"/>
    </location>
</feature>
<protein>
    <submittedName>
        <fullName evidence="6">MFS transporter</fullName>
    </submittedName>
</protein>
<feature type="domain" description="Major facilitator superfamily (MFS) profile" evidence="5">
    <location>
        <begin position="13"/>
        <end position="391"/>
    </location>
</feature>
<dbReference type="Proteomes" id="UP001056539">
    <property type="component" value="Chromosome"/>
</dbReference>
<feature type="transmembrane region" description="Helical" evidence="4">
    <location>
        <begin position="248"/>
        <end position="267"/>
    </location>
</feature>
<keyword evidence="1 4" id="KW-0812">Transmembrane</keyword>
<evidence type="ECO:0000259" key="5">
    <source>
        <dbReference type="PROSITE" id="PS50850"/>
    </source>
</evidence>
<dbReference type="SUPFAM" id="SSF103473">
    <property type="entry name" value="MFS general substrate transporter"/>
    <property type="match status" value="1"/>
</dbReference>
<feature type="transmembrane region" description="Helical" evidence="4">
    <location>
        <begin position="335"/>
        <end position="356"/>
    </location>
</feature>
<gene>
    <name evidence="6" type="ORF">KDW03_03810</name>
</gene>
<accession>A0AAX3BFA1</accession>
<evidence type="ECO:0000256" key="1">
    <source>
        <dbReference type="ARBA" id="ARBA00022692"/>
    </source>
</evidence>
<feature type="transmembrane region" description="Helical" evidence="4">
    <location>
        <begin position="144"/>
        <end position="166"/>
    </location>
</feature>
<dbReference type="AlphaFoldDB" id="A0AAX3BFA1"/>
<dbReference type="Pfam" id="PF07690">
    <property type="entry name" value="MFS_1"/>
    <property type="match status" value="1"/>
</dbReference>
<feature type="transmembrane region" description="Helical" evidence="4">
    <location>
        <begin position="110"/>
        <end position="132"/>
    </location>
</feature>
<name>A0AAX3BFA1_9SPIR</name>
<dbReference type="Gene3D" id="1.20.1250.20">
    <property type="entry name" value="MFS general substrate transporter like domains"/>
    <property type="match status" value="1"/>
</dbReference>
<dbReference type="PANTHER" id="PTHR23531:SF1">
    <property type="entry name" value="QUINOLENE RESISTANCE PROTEIN NORA"/>
    <property type="match status" value="1"/>
</dbReference>
<evidence type="ECO:0000256" key="2">
    <source>
        <dbReference type="ARBA" id="ARBA00022989"/>
    </source>
</evidence>
<dbReference type="EMBL" id="CP073355">
    <property type="protein sequence ID" value="URA10939.1"/>
    <property type="molecule type" value="Genomic_DNA"/>
</dbReference>
<dbReference type="InterPro" id="IPR052714">
    <property type="entry name" value="MFS_Exporter"/>
</dbReference>
<dbReference type="RefSeq" id="WP_271436069.1">
    <property type="nucleotide sequence ID" value="NZ_CP073355.1"/>
</dbReference>
<evidence type="ECO:0000256" key="4">
    <source>
        <dbReference type="SAM" id="Phobius"/>
    </source>
</evidence>
<evidence type="ECO:0000256" key="3">
    <source>
        <dbReference type="ARBA" id="ARBA00023136"/>
    </source>
</evidence>
<dbReference type="GO" id="GO:0022857">
    <property type="term" value="F:transmembrane transporter activity"/>
    <property type="evidence" value="ECO:0007669"/>
    <property type="project" value="InterPro"/>
</dbReference>
<dbReference type="PROSITE" id="PS50850">
    <property type="entry name" value="MFS"/>
    <property type="match status" value="1"/>
</dbReference>
<organism evidence="6 7">
    <name type="scientific">Thermospira aquatica</name>
    <dbReference type="NCBI Taxonomy" id="2828656"/>
    <lineage>
        <taxon>Bacteria</taxon>
        <taxon>Pseudomonadati</taxon>
        <taxon>Spirochaetota</taxon>
        <taxon>Spirochaetia</taxon>
        <taxon>Brevinematales</taxon>
        <taxon>Thermospiraceae</taxon>
        <taxon>Thermospira</taxon>
    </lineage>
</organism>
<evidence type="ECO:0000313" key="7">
    <source>
        <dbReference type="Proteomes" id="UP001056539"/>
    </source>
</evidence>
<keyword evidence="3 4" id="KW-0472">Membrane</keyword>
<feature type="transmembrane region" description="Helical" evidence="4">
    <location>
        <begin position="20"/>
        <end position="37"/>
    </location>
</feature>
<feature type="transmembrane region" description="Helical" evidence="4">
    <location>
        <begin position="86"/>
        <end position="104"/>
    </location>
</feature>
<dbReference type="PANTHER" id="PTHR23531">
    <property type="entry name" value="QUINOLENE RESISTANCE PROTEIN NORA"/>
    <property type="match status" value="1"/>
</dbReference>
<dbReference type="InterPro" id="IPR036259">
    <property type="entry name" value="MFS_trans_sf"/>
</dbReference>
<reference evidence="6" key="1">
    <citation type="submission" date="2021-04" db="EMBL/GenBank/DDBJ databases">
        <authorList>
            <person name="Postec A."/>
        </authorList>
    </citation>
    <scope>NUCLEOTIDE SEQUENCE</scope>
    <source>
        <strain evidence="6">F1F22</strain>
    </source>
</reference>
<dbReference type="InterPro" id="IPR011701">
    <property type="entry name" value="MFS"/>
</dbReference>
<reference evidence="6" key="2">
    <citation type="submission" date="2022-06" db="EMBL/GenBank/DDBJ databases">
        <title>Thermospira aquatica gen. nov., sp. nov.</title>
        <authorList>
            <person name="Ben Ali Gam Z."/>
            <person name="Labat M."/>
        </authorList>
    </citation>
    <scope>NUCLEOTIDE SEQUENCE</scope>
    <source>
        <strain evidence="6">F1F22</strain>
    </source>
</reference>
<feature type="transmembrane region" description="Helical" evidence="4">
    <location>
        <begin position="279"/>
        <end position="297"/>
    </location>
</feature>
<feature type="transmembrane region" description="Helical" evidence="4">
    <location>
        <begin position="368"/>
        <end position="390"/>
    </location>
</feature>